<evidence type="ECO:0000256" key="1">
    <source>
        <dbReference type="ARBA" id="ARBA00004141"/>
    </source>
</evidence>
<dbReference type="GO" id="GO:0022857">
    <property type="term" value="F:transmembrane transporter activity"/>
    <property type="evidence" value="ECO:0007669"/>
    <property type="project" value="InterPro"/>
</dbReference>
<evidence type="ECO:0000256" key="9">
    <source>
        <dbReference type="SAM" id="MobiDB-lite"/>
    </source>
</evidence>
<feature type="compositionally biased region" description="Basic and acidic residues" evidence="9">
    <location>
        <begin position="7"/>
        <end position="21"/>
    </location>
</feature>
<feature type="transmembrane region" description="Helical" evidence="10">
    <location>
        <begin position="191"/>
        <end position="209"/>
    </location>
</feature>
<dbReference type="Pfam" id="PF02133">
    <property type="entry name" value="Transp_cyt_pur"/>
    <property type="match status" value="1"/>
</dbReference>
<keyword evidence="5 10" id="KW-0812">Transmembrane</keyword>
<dbReference type="Proteomes" id="UP000745764">
    <property type="component" value="Unassembled WGS sequence"/>
</dbReference>
<comment type="subcellular location">
    <subcellularLocation>
        <location evidence="1">Membrane</location>
        <topology evidence="1">Multi-pass membrane protein</topology>
    </subcellularLocation>
</comment>
<reference evidence="11" key="1">
    <citation type="submission" date="2020-06" db="EMBL/GenBank/DDBJ databases">
        <authorList>
            <person name="Onetto C."/>
        </authorList>
    </citation>
    <scope>NUCLEOTIDE SEQUENCE</scope>
</reference>
<feature type="transmembrane region" description="Helical" evidence="10">
    <location>
        <begin position="348"/>
        <end position="372"/>
    </location>
</feature>
<feature type="transmembrane region" description="Helical" evidence="10">
    <location>
        <begin position="221"/>
        <end position="238"/>
    </location>
</feature>
<dbReference type="GO" id="GO:0005886">
    <property type="term" value="C:plasma membrane"/>
    <property type="evidence" value="ECO:0007669"/>
    <property type="project" value="TreeGrafter"/>
</dbReference>
<protein>
    <submittedName>
        <fullName evidence="11">Uncharacterized protein</fullName>
    </submittedName>
</protein>
<feature type="transmembrane region" description="Helical" evidence="10">
    <location>
        <begin position="413"/>
        <end position="435"/>
    </location>
</feature>
<evidence type="ECO:0000256" key="7">
    <source>
        <dbReference type="ARBA" id="ARBA00023136"/>
    </source>
</evidence>
<feature type="transmembrane region" description="Helical" evidence="10">
    <location>
        <begin position="116"/>
        <end position="138"/>
    </location>
</feature>
<keyword evidence="12" id="KW-1185">Reference proteome</keyword>
<dbReference type="OrthoDB" id="5428495at2759"/>
<feature type="transmembrane region" description="Helical" evidence="10">
    <location>
        <begin position="83"/>
        <end position="104"/>
    </location>
</feature>
<dbReference type="PANTHER" id="PTHR31806">
    <property type="entry name" value="PURINE-CYTOSINE PERMEASE FCY2-RELATED"/>
    <property type="match status" value="1"/>
</dbReference>
<dbReference type="Gene3D" id="1.10.4160.10">
    <property type="entry name" value="Hydantoin permease"/>
    <property type="match status" value="1"/>
</dbReference>
<dbReference type="FunFam" id="1.10.4160.10:FF:000002">
    <property type="entry name" value="Purine-cytosine permease fcyB"/>
    <property type="match status" value="1"/>
</dbReference>
<evidence type="ECO:0000256" key="5">
    <source>
        <dbReference type="ARBA" id="ARBA00022692"/>
    </source>
</evidence>
<sequence length="552" mass="60123">MTEFYDEEKAGRLHPDEKDVNVDVGSAQGSTELVDEKPAQNGGILDTLCGWEATLDRKLGIESQAIRRKLPEEKVPQKWHNQAVMALLWSGGIMNLSCMSTGFLGPSWGLTLGQSIVITIFGTLLGSSVAGWCATLGPGTGLRSMSITRYSFGWYPTKLIAVLNIISQAGWSAVGCITGGLALTAVSDGKVSSALGCVIIALCSSVINFCGLKAILYYEKYAWLVFFIVFMIMYGMAAPHAVDIPGTKLHGANLAGNVLSLLSVVYGSSCSWATIAADYYVHYPINTSKVKVFTLCTLGISIPTCIGMVLGCCIGSVLNVNDQWSNSYEDGLGYLIQTILFPRGFAKFILVLLVLSAVGMNALNLYSCALSIQQFARPLARVPRTFWVLVVFGAVTAIAVAGRDHLLEYLENFLSLLGYWGTSYFVIVFLEHYWFRKGDFANYDLDGWNTPSKLPIGLAALGAFLIGVVGWCLGMVETWFTGPLAKHIGESGGDVANELTFAFTLLAYIPLRHLEYRYFQEINSSNFLGAPYDIDDTKQHLGAGYNHRSGYR</sequence>
<keyword evidence="3 8" id="KW-0813">Transport</keyword>
<dbReference type="EMBL" id="CAINUL010000014">
    <property type="protein sequence ID" value="CAD0112066.1"/>
    <property type="molecule type" value="Genomic_DNA"/>
</dbReference>
<dbReference type="InterPro" id="IPR001248">
    <property type="entry name" value="Pur-cyt_permease"/>
</dbReference>
<evidence type="ECO:0000256" key="3">
    <source>
        <dbReference type="ARBA" id="ARBA00022448"/>
    </source>
</evidence>
<keyword evidence="6 10" id="KW-1133">Transmembrane helix</keyword>
<dbReference type="PIRSF" id="PIRSF002744">
    <property type="entry name" value="Pur-cyt_permease"/>
    <property type="match status" value="1"/>
</dbReference>
<evidence type="ECO:0000313" key="11">
    <source>
        <dbReference type="EMBL" id="CAD0112066.1"/>
    </source>
</evidence>
<evidence type="ECO:0000256" key="8">
    <source>
        <dbReference type="PIRNR" id="PIRNR002744"/>
    </source>
</evidence>
<gene>
    <name evidence="11" type="ORF">AWRI4620_LOCUS6321</name>
</gene>
<feature type="region of interest" description="Disordered" evidence="9">
    <location>
        <begin position="1"/>
        <end position="22"/>
    </location>
</feature>
<feature type="transmembrane region" description="Helical" evidence="10">
    <location>
        <begin position="384"/>
        <end position="401"/>
    </location>
</feature>
<dbReference type="PANTHER" id="PTHR31806:SF7">
    <property type="entry name" value="TRANSPORTER, PUTATIVE (AFU_ORTHOLOGUE AFUA_2G04690)-RELATED"/>
    <property type="match status" value="1"/>
</dbReference>
<keyword evidence="7 8" id="KW-0472">Membrane</keyword>
<comment type="caution">
    <text evidence="11">The sequence shown here is derived from an EMBL/GenBank/DDBJ whole genome shotgun (WGS) entry which is preliminary data.</text>
</comment>
<organism evidence="11 12">
    <name type="scientific">Aureobasidium uvarum</name>
    <dbReference type="NCBI Taxonomy" id="2773716"/>
    <lineage>
        <taxon>Eukaryota</taxon>
        <taxon>Fungi</taxon>
        <taxon>Dikarya</taxon>
        <taxon>Ascomycota</taxon>
        <taxon>Pezizomycotina</taxon>
        <taxon>Dothideomycetes</taxon>
        <taxon>Dothideomycetidae</taxon>
        <taxon>Dothideales</taxon>
        <taxon>Saccotheciaceae</taxon>
        <taxon>Aureobasidium</taxon>
    </lineage>
</organism>
<evidence type="ECO:0000256" key="2">
    <source>
        <dbReference type="ARBA" id="ARBA00008974"/>
    </source>
</evidence>
<evidence type="ECO:0000256" key="4">
    <source>
        <dbReference type="ARBA" id="ARBA00022553"/>
    </source>
</evidence>
<dbReference type="GO" id="GO:0015851">
    <property type="term" value="P:nucleobase transport"/>
    <property type="evidence" value="ECO:0007669"/>
    <property type="project" value="UniProtKB-ARBA"/>
</dbReference>
<evidence type="ECO:0000256" key="10">
    <source>
        <dbReference type="SAM" id="Phobius"/>
    </source>
</evidence>
<feature type="transmembrane region" description="Helical" evidence="10">
    <location>
        <begin position="159"/>
        <end position="185"/>
    </location>
</feature>
<evidence type="ECO:0000256" key="6">
    <source>
        <dbReference type="ARBA" id="ARBA00022989"/>
    </source>
</evidence>
<dbReference type="AlphaFoldDB" id="A0A9N8KPL3"/>
<accession>A0A9N8KPL3</accession>
<feature type="transmembrane region" description="Helical" evidence="10">
    <location>
        <begin position="456"/>
        <end position="476"/>
    </location>
</feature>
<dbReference type="InterPro" id="IPR026030">
    <property type="entry name" value="Pur-cyt_permease_Fcy2/21/22"/>
</dbReference>
<dbReference type="GO" id="GO:0000329">
    <property type="term" value="C:fungal-type vacuole membrane"/>
    <property type="evidence" value="ECO:0007669"/>
    <property type="project" value="TreeGrafter"/>
</dbReference>
<evidence type="ECO:0000313" key="12">
    <source>
        <dbReference type="Proteomes" id="UP000745764"/>
    </source>
</evidence>
<proteinExistence type="inferred from homology"/>
<feature type="transmembrane region" description="Helical" evidence="10">
    <location>
        <begin position="258"/>
        <end position="280"/>
    </location>
</feature>
<name>A0A9N8KPL3_9PEZI</name>
<feature type="transmembrane region" description="Helical" evidence="10">
    <location>
        <begin position="292"/>
        <end position="318"/>
    </location>
</feature>
<keyword evidence="4" id="KW-0597">Phosphoprotein</keyword>
<comment type="similarity">
    <text evidence="2 8">Belongs to the purine-cytosine permease (2.A.39) family.</text>
</comment>